<accession>A0ACB9WTR0</accession>
<organism evidence="1 2">
    <name type="scientific">Chaenocephalus aceratus</name>
    <name type="common">Blackfin icefish</name>
    <name type="synonym">Chaenichthys aceratus</name>
    <dbReference type="NCBI Taxonomy" id="36190"/>
    <lineage>
        <taxon>Eukaryota</taxon>
        <taxon>Metazoa</taxon>
        <taxon>Chordata</taxon>
        <taxon>Craniata</taxon>
        <taxon>Vertebrata</taxon>
        <taxon>Euteleostomi</taxon>
        <taxon>Actinopterygii</taxon>
        <taxon>Neopterygii</taxon>
        <taxon>Teleostei</taxon>
        <taxon>Neoteleostei</taxon>
        <taxon>Acanthomorphata</taxon>
        <taxon>Eupercaria</taxon>
        <taxon>Perciformes</taxon>
        <taxon>Notothenioidei</taxon>
        <taxon>Channichthyidae</taxon>
        <taxon>Chaenocephalus</taxon>
    </lineage>
</organism>
<dbReference type="Proteomes" id="UP001057452">
    <property type="component" value="Chromosome 12"/>
</dbReference>
<sequence>CAGLTTNILIVFTLMCTCGAAEASLLCCSPGITHKEGGANLRARPPPTDCSIPT</sequence>
<evidence type="ECO:0000313" key="2">
    <source>
        <dbReference type="Proteomes" id="UP001057452"/>
    </source>
</evidence>
<proteinExistence type="predicted"/>
<reference evidence="1" key="1">
    <citation type="submission" date="2022-05" db="EMBL/GenBank/DDBJ databases">
        <title>Chromosome-level genome of Chaenocephalus aceratus.</title>
        <authorList>
            <person name="Park H."/>
        </authorList>
    </citation>
    <scope>NUCLEOTIDE SEQUENCE</scope>
    <source>
        <strain evidence="1">KU_202001</strain>
    </source>
</reference>
<name>A0ACB9WTR0_CHAAC</name>
<feature type="non-terminal residue" evidence="1">
    <location>
        <position position="54"/>
    </location>
</feature>
<evidence type="ECO:0000313" key="1">
    <source>
        <dbReference type="EMBL" id="KAI4816888.1"/>
    </source>
</evidence>
<dbReference type="EMBL" id="CM043796">
    <property type="protein sequence ID" value="KAI4816888.1"/>
    <property type="molecule type" value="Genomic_DNA"/>
</dbReference>
<protein>
    <submittedName>
        <fullName evidence="1">Uncharacterized protein</fullName>
    </submittedName>
</protein>
<gene>
    <name evidence="1" type="ORF">KUCAC02_009188</name>
</gene>
<feature type="non-terminal residue" evidence="1">
    <location>
        <position position="1"/>
    </location>
</feature>
<comment type="caution">
    <text evidence="1">The sequence shown here is derived from an EMBL/GenBank/DDBJ whole genome shotgun (WGS) entry which is preliminary data.</text>
</comment>
<keyword evidence="2" id="KW-1185">Reference proteome</keyword>